<name>A0A084T054_9BACT</name>
<sequence>MSRQHARLECSEGRVTLVDLASKNGSFVNGVRIERCDIQPGDDIQLGEVPLAFLPNDLSSAAIHAPAGLSPHDNAGESLDAAMLKPTLVRDLSKITVQAVLQQALAAGESEKAQRAQERLRALLDASHLLSSPRDLQVLLGEILDLAFRILGVDRAAILLVNSSTGVLEPKVVKSANAAIPATYSQQIVDYVHAHGVSAVFTDAVSDPRLGASESVALQSIHASVCIPLRPRKEALGVFYVDSLSATGLFGSDDLEFLAVFANQAAMAIENSMLYRRIEEETVSRMQLIMDAKLASLSALVAGIAHELKNPLHFINNFAMLSTELTDDLAAGLQSRGDGTAAALVKNAEDSLEMLRDNLQRIVGQGRRATNILNDMLRHGSSAAGAREKVDLNTVVAESIKLAGSRLQGFENSLQLDTTYDGSIGSVEVLRIGLCRAFLNIIENACDAMSKKRRELGPSYTPQLRIHTIARENHVEIQIRDNGHGIPPEIAEKIYNPFFTTKPPGEGTGLGLSLSHDIIVQGHQGKLQMNSIPGEFTEFIISLPRKPSPSTKAS</sequence>
<dbReference type="Gene3D" id="2.60.200.20">
    <property type="match status" value="1"/>
</dbReference>
<dbReference type="SMART" id="SM00387">
    <property type="entry name" value="HATPase_c"/>
    <property type="match status" value="1"/>
</dbReference>
<dbReference type="Pfam" id="PF00512">
    <property type="entry name" value="HisKA"/>
    <property type="match status" value="1"/>
</dbReference>
<dbReference type="InterPro" id="IPR003018">
    <property type="entry name" value="GAF"/>
</dbReference>
<dbReference type="Pfam" id="PF00498">
    <property type="entry name" value="FHA"/>
    <property type="match status" value="1"/>
</dbReference>
<protein>
    <recommendedName>
        <fullName evidence="2">histidine kinase</fullName>
        <ecNumber evidence="2">2.7.13.3</ecNumber>
    </recommendedName>
</protein>
<dbReference type="SMART" id="SM00065">
    <property type="entry name" value="GAF"/>
    <property type="match status" value="1"/>
</dbReference>
<dbReference type="EC" id="2.7.13.3" evidence="2"/>
<dbReference type="PRINTS" id="PR00344">
    <property type="entry name" value="BCTRLSENSOR"/>
</dbReference>
<dbReference type="InterPro" id="IPR003594">
    <property type="entry name" value="HATPase_dom"/>
</dbReference>
<reference evidence="6 7" key="1">
    <citation type="submission" date="2014-07" db="EMBL/GenBank/DDBJ databases">
        <title>Draft Genome Sequence of Gephyronic Acid Producer, Cystobacter violaceus Strain Cb vi76.</title>
        <authorList>
            <person name="Stevens D.C."/>
            <person name="Young J."/>
            <person name="Carmichael R."/>
            <person name="Tan J."/>
            <person name="Taylor R.E."/>
        </authorList>
    </citation>
    <scope>NUCLEOTIDE SEQUENCE [LARGE SCALE GENOMIC DNA]</scope>
    <source>
        <strain evidence="6 7">Cb vi76</strain>
    </source>
</reference>
<dbReference type="PANTHER" id="PTHR43065:SF42">
    <property type="entry name" value="TWO-COMPONENT SENSOR PPRA"/>
    <property type="match status" value="1"/>
</dbReference>
<dbReference type="SUPFAM" id="SSF55874">
    <property type="entry name" value="ATPase domain of HSP90 chaperone/DNA topoisomerase II/histidine kinase"/>
    <property type="match status" value="1"/>
</dbReference>
<dbReference type="InterPro" id="IPR005467">
    <property type="entry name" value="His_kinase_dom"/>
</dbReference>
<dbReference type="InterPro" id="IPR004358">
    <property type="entry name" value="Sig_transdc_His_kin-like_C"/>
</dbReference>
<organism evidence="6 7">
    <name type="scientific">Archangium violaceum Cb vi76</name>
    <dbReference type="NCBI Taxonomy" id="1406225"/>
    <lineage>
        <taxon>Bacteria</taxon>
        <taxon>Pseudomonadati</taxon>
        <taxon>Myxococcota</taxon>
        <taxon>Myxococcia</taxon>
        <taxon>Myxococcales</taxon>
        <taxon>Cystobacterineae</taxon>
        <taxon>Archangiaceae</taxon>
        <taxon>Archangium</taxon>
    </lineage>
</organism>
<evidence type="ECO:0000256" key="3">
    <source>
        <dbReference type="ARBA" id="ARBA00022553"/>
    </source>
</evidence>
<dbReference type="InterPro" id="IPR029016">
    <property type="entry name" value="GAF-like_dom_sf"/>
</dbReference>
<dbReference type="Gene3D" id="3.30.565.10">
    <property type="entry name" value="Histidine kinase-like ATPase, C-terminal domain"/>
    <property type="match status" value="1"/>
</dbReference>
<dbReference type="AlphaFoldDB" id="A0A084T054"/>
<dbReference type="InterPro" id="IPR000253">
    <property type="entry name" value="FHA_dom"/>
</dbReference>
<dbReference type="Gene3D" id="1.10.287.130">
    <property type="match status" value="1"/>
</dbReference>
<dbReference type="PROSITE" id="PS50006">
    <property type="entry name" value="FHA_DOMAIN"/>
    <property type="match status" value="1"/>
</dbReference>
<accession>A0A084T054</accession>
<evidence type="ECO:0000256" key="2">
    <source>
        <dbReference type="ARBA" id="ARBA00012438"/>
    </source>
</evidence>
<proteinExistence type="predicted"/>
<dbReference type="InterPro" id="IPR003661">
    <property type="entry name" value="HisK_dim/P_dom"/>
</dbReference>
<dbReference type="SMART" id="SM00388">
    <property type="entry name" value="HisKA"/>
    <property type="match status" value="1"/>
</dbReference>
<dbReference type="SUPFAM" id="SSF47384">
    <property type="entry name" value="Homodimeric domain of signal transducing histidine kinase"/>
    <property type="match status" value="1"/>
</dbReference>
<dbReference type="SUPFAM" id="SSF49879">
    <property type="entry name" value="SMAD/FHA domain"/>
    <property type="match status" value="1"/>
</dbReference>
<dbReference type="CDD" id="cd00082">
    <property type="entry name" value="HisKA"/>
    <property type="match status" value="1"/>
</dbReference>
<evidence type="ECO:0000313" key="7">
    <source>
        <dbReference type="Proteomes" id="UP000028547"/>
    </source>
</evidence>
<comment type="catalytic activity">
    <reaction evidence="1">
        <text>ATP + protein L-histidine = ADP + protein N-phospho-L-histidine.</text>
        <dbReference type="EC" id="2.7.13.3"/>
    </reaction>
</comment>
<dbReference type="Pfam" id="PF02518">
    <property type="entry name" value="HATPase_c"/>
    <property type="match status" value="1"/>
</dbReference>
<dbReference type="Gene3D" id="3.30.450.40">
    <property type="match status" value="1"/>
</dbReference>
<comment type="caution">
    <text evidence="6">The sequence shown here is derived from an EMBL/GenBank/DDBJ whole genome shotgun (WGS) entry which is preliminary data.</text>
</comment>
<dbReference type="Pfam" id="PF01590">
    <property type="entry name" value="GAF"/>
    <property type="match status" value="1"/>
</dbReference>
<feature type="domain" description="Histidine kinase" evidence="5">
    <location>
        <begin position="303"/>
        <end position="547"/>
    </location>
</feature>
<dbReference type="EMBL" id="JPMI01000026">
    <property type="protein sequence ID" value="KFA94089.1"/>
    <property type="molecule type" value="Genomic_DNA"/>
</dbReference>
<evidence type="ECO:0000313" key="6">
    <source>
        <dbReference type="EMBL" id="KFA94089.1"/>
    </source>
</evidence>
<evidence type="ECO:0000259" key="4">
    <source>
        <dbReference type="PROSITE" id="PS50006"/>
    </source>
</evidence>
<dbReference type="SUPFAM" id="SSF55781">
    <property type="entry name" value="GAF domain-like"/>
    <property type="match status" value="1"/>
</dbReference>
<dbReference type="InterPro" id="IPR008984">
    <property type="entry name" value="SMAD_FHA_dom_sf"/>
</dbReference>
<dbReference type="PANTHER" id="PTHR43065">
    <property type="entry name" value="SENSOR HISTIDINE KINASE"/>
    <property type="match status" value="1"/>
</dbReference>
<dbReference type="InterPro" id="IPR036890">
    <property type="entry name" value="HATPase_C_sf"/>
</dbReference>
<dbReference type="GO" id="GO:0000155">
    <property type="term" value="F:phosphorelay sensor kinase activity"/>
    <property type="evidence" value="ECO:0007669"/>
    <property type="project" value="InterPro"/>
</dbReference>
<evidence type="ECO:0000259" key="5">
    <source>
        <dbReference type="PROSITE" id="PS50109"/>
    </source>
</evidence>
<feature type="domain" description="FHA" evidence="4">
    <location>
        <begin position="1"/>
        <end position="33"/>
    </location>
</feature>
<dbReference type="PROSITE" id="PS50109">
    <property type="entry name" value="HIS_KIN"/>
    <property type="match status" value="1"/>
</dbReference>
<dbReference type="InterPro" id="IPR036097">
    <property type="entry name" value="HisK_dim/P_sf"/>
</dbReference>
<evidence type="ECO:0000256" key="1">
    <source>
        <dbReference type="ARBA" id="ARBA00000085"/>
    </source>
</evidence>
<keyword evidence="3" id="KW-0597">Phosphoprotein</keyword>
<dbReference type="Proteomes" id="UP000028547">
    <property type="component" value="Unassembled WGS sequence"/>
</dbReference>
<dbReference type="CDD" id="cd00060">
    <property type="entry name" value="FHA"/>
    <property type="match status" value="1"/>
</dbReference>
<gene>
    <name evidence="6" type="ORF">Q664_04765</name>
</gene>